<dbReference type="Proteomes" id="UP001141259">
    <property type="component" value="Unassembled WGS sequence"/>
</dbReference>
<dbReference type="AlphaFoldDB" id="A0A9X3A747"/>
<keyword evidence="3" id="KW-1185">Reference proteome</keyword>
<feature type="region of interest" description="Disordered" evidence="1">
    <location>
        <begin position="142"/>
        <end position="191"/>
    </location>
</feature>
<feature type="compositionally biased region" description="Polar residues" evidence="1">
    <location>
        <begin position="142"/>
        <end position="153"/>
    </location>
</feature>
<dbReference type="RefSeq" id="WP_259629487.1">
    <property type="nucleotide sequence ID" value="NZ_JANYMP010000040.1"/>
</dbReference>
<name>A0A9X3A747_9PSEU</name>
<feature type="compositionally biased region" description="Basic and acidic residues" evidence="1">
    <location>
        <begin position="157"/>
        <end position="166"/>
    </location>
</feature>
<gene>
    <name evidence="2" type="ORF">NZH93_44975</name>
</gene>
<sequence>MTRVPRLSRGRHPTPGHGQCLLELVSTLAGEVWSDRPAAVHPVLASIARSVNDECTDDGRQLLLPFAAGLLHTTRAPVVDLVLHCTSLAGIKPLRGRLIAPTVVAHATRIVALRAGDRRDDVLHHLLADCLALCHDPTTNWWTNGTSDDQTQGVPRAGREGDRATGHADGGGTAGDPGRRQTAVRHDAHPR</sequence>
<protein>
    <submittedName>
        <fullName evidence="2">Uncharacterized protein</fullName>
    </submittedName>
</protein>
<reference evidence="2" key="1">
    <citation type="submission" date="2022-08" db="EMBL/GenBank/DDBJ databases">
        <authorList>
            <person name="Tistechok S."/>
            <person name="Samborskyy M."/>
            <person name="Roman I."/>
        </authorList>
    </citation>
    <scope>NUCLEOTIDE SEQUENCE</scope>
    <source>
        <strain evidence="2">DSM 103496</strain>
    </source>
</reference>
<evidence type="ECO:0000313" key="2">
    <source>
        <dbReference type="EMBL" id="MCS7484033.1"/>
    </source>
</evidence>
<evidence type="ECO:0000313" key="3">
    <source>
        <dbReference type="Proteomes" id="UP001141259"/>
    </source>
</evidence>
<proteinExistence type="predicted"/>
<comment type="caution">
    <text evidence="2">The sequence shown here is derived from an EMBL/GenBank/DDBJ whole genome shotgun (WGS) entry which is preliminary data.</text>
</comment>
<accession>A0A9X3A747</accession>
<evidence type="ECO:0000256" key="1">
    <source>
        <dbReference type="SAM" id="MobiDB-lite"/>
    </source>
</evidence>
<dbReference type="EMBL" id="JANYMP010000040">
    <property type="protein sequence ID" value="MCS7484033.1"/>
    <property type="molecule type" value="Genomic_DNA"/>
</dbReference>
<organism evidence="2 3">
    <name type="scientific">Umezawaea endophytica</name>
    <dbReference type="NCBI Taxonomy" id="1654476"/>
    <lineage>
        <taxon>Bacteria</taxon>
        <taxon>Bacillati</taxon>
        <taxon>Actinomycetota</taxon>
        <taxon>Actinomycetes</taxon>
        <taxon>Pseudonocardiales</taxon>
        <taxon>Pseudonocardiaceae</taxon>
        <taxon>Umezawaea</taxon>
    </lineage>
</organism>